<evidence type="ECO:0000313" key="12">
    <source>
        <dbReference type="Proteomes" id="UP000046395"/>
    </source>
</evidence>
<name>A0A5S6QGG3_TRIMR</name>
<comment type="similarity">
    <text evidence="5">Belongs to the SCOC family.</text>
</comment>
<organism evidence="12 13">
    <name type="scientific">Trichuris muris</name>
    <name type="common">Mouse whipworm</name>
    <dbReference type="NCBI Taxonomy" id="70415"/>
    <lineage>
        <taxon>Eukaryota</taxon>
        <taxon>Metazoa</taxon>
        <taxon>Ecdysozoa</taxon>
        <taxon>Nematoda</taxon>
        <taxon>Enoplea</taxon>
        <taxon>Dorylaimia</taxon>
        <taxon>Trichinellida</taxon>
        <taxon>Trichuridae</taxon>
        <taxon>Trichuris</taxon>
    </lineage>
</organism>
<evidence type="ECO:0000256" key="3">
    <source>
        <dbReference type="ARBA" id="ARBA00004514"/>
    </source>
</evidence>
<dbReference type="PANTHER" id="PTHR21614:SF0">
    <property type="entry name" value="GEO08385P1"/>
    <property type="match status" value="1"/>
</dbReference>
<evidence type="ECO:0000256" key="10">
    <source>
        <dbReference type="SAM" id="Coils"/>
    </source>
</evidence>
<keyword evidence="7" id="KW-0333">Golgi apparatus</keyword>
<keyword evidence="12" id="KW-1185">Reference proteome</keyword>
<dbReference type="STRING" id="70415.A0A5S6QGG3"/>
<dbReference type="GO" id="GO:0000139">
    <property type="term" value="C:Golgi membrane"/>
    <property type="evidence" value="ECO:0007669"/>
    <property type="project" value="UniProtKB-SubCell"/>
</dbReference>
<feature type="coiled-coil region" evidence="10">
    <location>
        <begin position="53"/>
        <end position="87"/>
    </location>
</feature>
<evidence type="ECO:0000256" key="4">
    <source>
        <dbReference type="ARBA" id="ARBA00004601"/>
    </source>
</evidence>
<keyword evidence="8 10" id="KW-0175">Coiled coil</keyword>
<dbReference type="AlphaFoldDB" id="A0A5S6QGG3"/>
<evidence type="ECO:0000256" key="11">
    <source>
        <dbReference type="SAM" id="MobiDB-lite"/>
    </source>
</evidence>
<proteinExistence type="inferred from homology"/>
<dbReference type="InterPro" id="IPR019357">
    <property type="entry name" value="SCOC"/>
</dbReference>
<evidence type="ECO:0000256" key="6">
    <source>
        <dbReference type="ARBA" id="ARBA00022490"/>
    </source>
</evidence>
<protein>
    <submittedName>
        <fullName evidence="13">Short coiled-coil protein</fullName>
    </submittedName>
</protein>
<dbReference type="GO" id="GO:0005829">
    <property type="term" value="C:cytosol"/>
    <property type="evidence" value="ECO:0007669"/>
    <property type="project" value="UniProtKB-SubCell"/>
</dbReference>
<comment type="subcellular location">
    <subcellularLocation>
        <location evidence="3">Cytoplasm</location>
        <location evidence="3">Cytosol</location>
    </subcellularLocation>
    <subcellularLocation>
        <location evidence="2">Golgi apparatus membrane</location>
        <topology evidence="2">Peripheral membrane protein</topology>
        <orientation evidence="2">Cytoplasmic side</orientation>
    </subcellularLocation>
    <subcellularLocation>
        <location evidence="4">Golgi apparatus</location>
        <location evidence="4">trans-Golgi network</location>
    </subcellularLocation>
</comment>
<evidence type="ECO:0000256" key="5">
    <source>
        <dbReference type="ARBA" id="ARBA00010880"/>
    </source>
</evidence>
<feature type="region of interest" description="Disordered" evidence="11">
    <location>
        <begin position="1"/>
        <end position="53"/>
    </location>
</feature>
<comment type="function">
    <text evidence="1">Positive regulator of amino acid starvation-induced autophagy.</text>
</comment>
<evidence type="ECO:0000256" key="8">
    <source>
        <dbReference type="ARBA" id="ARBA00023054"/>
    </source>
</evidence>
<evidence type="ECO:0000256" key="9">
    <source>
        <dbReference type="ARBA" id="ARBA00023136"/>
    </source>
</evidence>
<evidence type="ECO:0000256" key="2">
    <source>
        <dbReference type="ARBA" id="ARBA00004255"/>
    </source>
</evidence>
<keyword evidence="6" id="KW-0963">Cytoplasm</keyword>
<accession>A0A5S6QGG3</accession>
<dbReference type="WBParaSite" id="TMUE_2000006220.1">
    <property type="protein sequence ID" value="TMUE_2000006220.1"/>
    <property type="gene ID" value="WBGene00293073"/>
</dbReference>
<evidence type="ECO:0000256" key="7">
    <source>
        <dbReference type="ARBA" id="ARBA00023034"/>
    </source>
</evidence>
<dbReference type="GO" id="GO:0005802">
    <property type="term" value="C:trans-Golgi network"/>
    <property type="evidence" value="ECO:0007669"/>
    <property type="project" value="TreeGrafter"/>
</dbReference>
<dbReference type="Proteomes" id="UP000046395">
    <property type="component" value="Unassembled WGS sequence"/>
</dbReference>
<dbReference type="Gene3D" id="1.20.5.170">
    <property type="match status" value="1"/>
</dbReference>
<keyword evidence="9" id="KW-0472">Membrane</keyword>
<reference evidence="13" key="1">
    <citation type="submission" date="2019-12" db="UniProtKB">
        <authorList>
            <consortium name="WormBaseParasite"/>
        </authorList>
    </citation>
    <scope>IDENTIFICATION</scope>
</reference>
<evidence type="ECO:0000313" key="13">
    <source>
        <dbReference type="WBParaSite" id="TMUE_2000006220.1"/>
    </source>
</evidence>
<dbReference type="Pfam" id="PF10224">
    <property type="entry name" value="DUF2205"/>
    <property type="match status" value="1"/>
</dbReference>
<dbReference type="PANTHER" id="PTHR21614">
    <property type="entry name" value="SHORT COILED COIL PROTEIN"/>
    <property type="match status" value="1"/>
</dbReference>
<evidence type="ECO:0000256" key="1">
    <source>
        <dbReference type="ARBA" id="ARBA00002743"/>
    </source>
</evidence>
<sequence length="116" mass="12633">MAAEFTGMGENADFPLADEAEEASLEGVDSLPKPVQPLPKTNLAGDGEDKEEKSRLISQILELQNTLEELSQRVDRVKEESLKLRSENEVLGQYIGNLMAASSVFQSATPKAKAKN</sequence>